<dbReference type="Proteomes" id="UP000663454">
    <property type="component" value="Chromosome"/>
</dbReference>
<evidence type="ECO:0000313" key="2">
    <source>
        <dbReference type="Proteomes" id="UP000663454"/>
    </source>
</evidence>
<name>A0ABX7LWT9_TREMD</name>
<proteinExistence type="predicted"/>
<sequence>MNLIVTNNNLIPAPDIFVEGDYYSVLLQARDLVYEGHELLMHPLFASIRMLLSPVKTLILSDIKKSMKENENSLVIIGEAILKYKNLIKNRTCDFEHIDDYKILDLQLFNHAQSELGMSQKSGAFETDLIL</sequence>
<gene>
    <name evidence="1" type="ORF">DWB79_06740</name>
</gene>
<protein>
    <recommendedName>
        <fullName evidence="3">GrdX protein</fullName>
    </recommendedName>
</protein>
<dbReference type="EMBL" id="CP031393">
    <property type="protein sequence ID" value="QSH97445.1"/>
    <property type="molecule type" value="Genomic_DNA"/>
</dbReference>
<dbReference type="NCBIfam" id="NF038093">
    <property type="entry name" value="GrdX"/>
    <property type="match status" value="1"/>
</dbReference>
<dbReference type="InterPro" id="IPR047735">
    <property type="entry name" value="GrdX-like"/>
</dbReference>
<keyword evidence="2" id="KW-1185">Reference proteome</keyword>
<evidence type="ECO:0000313" key="1">
    <source>
        <dbReference type="EMBL" id="QSH97445.1"/>
    </source>
</evidence>
<evidence type="ECO:0008006" key="3">
    <source>
        <dbReference type="Google" id="ProtNLM"/>
    </source>
</evidence>
<organism evidence="1 2">
    <name type="scientific">Treponema medium</name>
    <dbReference type="NCBI Taxonomy" id="58231"/>
    <lineage>
        <taxon>Bacteria</taxon>
        <taxon>Pseudomonadati</taxon>
        <taxon>Spirochaetota</taxon>
        <taxon>Spirochaetia</taxon>
        <taxon>Spirochaetales</taxon>
        <taxon>Treponemataceae</taxon>
        <taxon>Treponema</taxon>
    </lineage>
</organism>
<reference evidence="1 2" key="1">
    <citation type="submission" date="2018-08" db="EMBL/GenBank/DDBJ databases">
        <authorList>
            <person name="Clegg S.R."/>
            <person name="Carter S.D."/>
            <person name="Radford A.D."/>
            <person name="Darby A."/>
            <person name="Hall N."/>
            <person name="Birtles R."/>
            <person name="Evans N.J."/>
        </authorList>
    </citation>
    <scope>NUCLEOTIDE SEQUENCE [LARGE SCALE GENOMIC DNA]</scope>
    <source>
        <strain evidence="1 2">ATCC 700293</strain>
    </source>
</reference>
<accession>A0ABX7LWT9</accession>